<evidence type="ECO:0000313" key="4">
    <source>
        <dbReference type="Proteomes" id="UP000807306"/>
    </source>
</evidence>
<dbReference type="InterPro" id="IPR051642">
    <property type="entry name" value="SWI6-like"/>
</dbReference>
<name>A0A9P6E5B2_9AGAR</name>
<feature type="compositionally biased region" description="Basic and acidic residues" evidence="1">
    <location>
        <begin position="501"/>
        <end position="540"/>
    </location>
</feature>
<feature type="region of interest" description="Disordered" evidence="1">
    <location>
        <begin position="485"/>
        <end position="540"/>
    </location>
</feature>
<feature type="region of interest" description="Disordered" evidence="1">
    <location>
        <begin position="274"/>
        <end position="331"/>
    </location>
</feature>
<dbReference type="GO" id="GO:0000981">
    <property type="term" value="F:DNA-binding transcription factor activity, RNA polymerase II-specific"/>
    <property type="evidence" value="ECO:0007669"/>
    <property type="project" value="UniProtKB-ARBA"/>
</dbReference>
<reference evidence="3" key="1">
    <citation type="submission" date="2020-11" db="EMBL/GenBank/DDBJ databases">
        <authorList>
            <consortium name="DOE Joint Genome Institute"/>
            <person name="Ahrendt S."/>
            <person name="Riley R."/>
            <person name="Andreopoulos W."/>
            <person name="Labutti K."/>
            <person name="Pangilinan J."/>
            <person name="Ruiz-Duenas F.J."/>
            <person name="Barrasa J.M."/>
            <person name="Sanchez-Garcia M."/>
            <person name="Camarero S."/>
            <person name="Miyauchi S."/>
            <person name="Serrano A."/>
            <person name="Linde D."/>
            <person name="Babiker R."/>
            <person name="Drula E."/>
            <person name="Ayuso-Fernandez I."/>
            <person name="Pacheco R."/>
            <person name="Padilla G."/>
            <person name="Ferreira P."/>
            <person name="Barriuso J."/>
            <person name="Kellner H."/>
            <person name="Castanera R."/>
            <person name="Alfaro M."/>
            <person name="Ramirez L."/>
            <person name="Pisabarro A.G."/>
            <person name="Kuo A."/>
            <person name="Tritt A."/>
            <person name="Lipzen A."/>
            <person name="He G."/>
            <person name="Yan M."/>
            <person name="Ng V."/>
            <person name="Cullen D."/>
            <person name="Martin F."/>
            <person name="Rosso M.-N."/>
            <person name="Henrissat B."/>
            <person name="Hibbett D."/>
            <person name="Martinez A.T."/>
            <person name="Grigoriev I.V."/>
        </authorList>
    </citation>
    <scope>NUCLEOTIDE SEQUENCE</scope>
    <source>
        <strain evidence="3">CBS 506.95</strain>
    </source>
</reference>
<feature type="compositionally biased region" description="Low complexity" evidence="1">
    <location>
        <begin position="449"/>
        <end position="465"/>
    </location>
</feature>
<dbReference type="InterPro" id="IPR003163">
    <property type="entry name" value="Tscrpt_reg_HTH_APSES-type"/>
</dbReference>
<feature type="compositionally biased region" description="Low complexity" evidence="1">
    <location>
        <begin position="18"/>
        <end position="28"/>
    </location>
</feature>
<dbReference type="Proteomes" id="UP000807306">
    <property type="component" value="Unassembled WGS sequence"/>
</dbReference>
<feature type="compositionally biased region" description="Low complexity" evidence="1">
    <location>
        <begin position="316"/>
        <end position="329"/>
    </location>
</feature>
<dbReference type="InterPro" id="IPR036887">
    <property type="entry name" value="HTH_APSES_sf"/>
</dbReference>
<comment type="caution">
    <text evidence="3">The sequence shown here is derived from an EMBL/GenBank/DDBJ whole genome shotgun (WGS) entry which is preliminary data.</text>
</comment>
<evidence type="ECO:0000256" key="1">
    <source>
        <dbReference type="SAM" id="MobiDB-lite"/>
    </source>
</evidence>
<feature type="region of interest" description="Disordered" evidence="1">
    <location>
        <begin position="356"/>
        <end position="471"/>
    </location>
</feature>
<protein>
    <recommendedName>
        <fullName evidence="2">HTH APSES-type domain-containing protein</fullName>
    </recommendedName>
</protein>
<evidence type="ECO:0000313" key="3">
    <source>
        <dbReference type="EMBL" id="KAF9522836.1"/>
    </source>
</evidence>
<feature type="compositionally biased region" description="Basic and acidic residues" evidence="1">
    <location>
        <begin position="303"/>
        <end position="314"/>
    </location>
</feature>
<dbReference type="AlphaFoldDB" id="A0A9P6E5B2"/>
<dbReference type="GO" id="GO:0030907">
    <property type="term" value="C:MBF transcription complex"/>
    <property type="evidence" value="ECO:0007669"/>
    <property type="project" value="TreeGrafter"/>
</dbReference>
<dbReference type="GO" id="GO:0033309">
    <property type="term" value="C:SBF transcription complex"/>
    <property type="evidence" value="ECO:0007669"/>
    <property type="project" value="TreeGrafter"/>
</dbReference>
<dbReference type="PANTHER" id="PTHR43828">
    <property type="entry name" value="ASPARAGINASE"/>
    <property type="match status" value="1"/>
</dbReference>
<feature type="domain" description="HTH APSES-type" evidence="2">
    <location>
        <begin position="59"/>
        <end position="171"/>
    </location>
</feature>
<organism evidence="3 4">
    <name type="scientific">Crepidotus variabilis</name>
    <dbReference type="NCBI Taxonomy" id="179855"/>
    <lineage>
        <taxon>Eukaryota</taxon>
        <taxon>Fungi</taxon>
        <taxon>Dikarya</taxon>
        <taxon>Basidiomycota</taxon>
        <taxon>Agaricomycotina</taxon>
        <taxon>Agaricomycetes</taxon>
        <taxon>Agaricomycetidae</taxon>
        <taxon>Agaricales</taxon>
        <taxon>Agaricineae</taxon>
        <taxon>Crepidotaceae</taxon>
        <taxon>Crepidotus</taxon>
    </lineage>
</organism>
<sequence length="540" mass="59917">MSTGTLQLSASPSFARPSMSSHSDMSSMLKDNTQPSTPSTSGPRFRPYASPKHHVTKGRYITSNDPRGYIPVYEYPLNGQWIMMDIDDGYILWTGIWKALGNSKADIVKMIESQPDLAPLIRRVRGGYLKIQGTWMPYEVALKLSRRVAWSIRDELIPLFGPTFPSTCLSPEQPGYGQVIPSGQVRRRSRKTAQNNAMMQHPPAPSNWTVVTPAGGLSHPHQDVSHRDVPPALPPLSIRASDYSIPSYAHSHLRGGTPVDMHHGSPISPLDVARYGSFTSHPPSSYRKPMSPSRMSLSVDTHSLPERSSREELRLPPIHSPSSSTPISPYALPPISAMEDLRGSVTQDSAAVLRRLRMDDDDYPSSKRNSDASSLGRRHSSAQLSSPRSSNASPRFQPYYTSHSLQEHSSLSRTRSPSAASLGATRYHHSPRTDLSRQGWSDASHEGDSTSNPSPTSPTTPNSLSDSEEKSHSYYGAHGVVRGKHFSHSRRLSGQWSPNDRYPHSDLSHPKVVEPERLPMRRDSFEMHSDSESSHPHRPW</sequence>
<feature type="compositionally biased region" description="Polar residues" evidence="1">
    <location>
        <begin position="381"/>
        <end position="419"/>
    </location>
</feature>
<feature type="compositionally biased region" description="Polar residues" evidence="1">
    <location>
        <begin position="29"/>
        <end position="42"/>
    </location>
</feature>
<accession>A0A9P6E5B2</accession>
<dbReference type="SUPFAM" id="SSF54616">
    <property type="entry name" value="DNA-binding domain of Mlu1-box binding protein MBP1"/>
    <property type="match status" value="1"/>
</dbReference>
<keyword evidence="4" id="KW-1185">Reference proteome</keyword>
<proteinExistence type="predicted"/>
<dbReference type="OrthoDB" id="5562739at2759"/>
<dbReference type="PROSITE" id="PS51299">
    <property type="entry name" value="HTH_APSES"/>
    <property type="match status" value="1"/>
</dbReference>
<dbReference type="GO" id="GO:0003677">
    <property type="term" value="F:DNA binding"/>
    <property type="evidence" value="ECO:0007669"/>
    <property type="project" value="InterPro"/>
</dbReference>
<gene>
    <name evidence="3" type="ORF">CPB83DRAFT_863879</name>
</gene>
<evidence type="ECO:0000259" key="2">
    <source>
        <dbReference type="PROSITE" id="PS51299"/>
    </source>
</evidence>
<dbReference type="Gene3D" id="3.10.260.10">
    <property type="entry name" value="Transcription regulator HTH, APSES-type DNA-binding domain"/>
    <property type="match status" value="1"/>
</dbReference>
<dbReference type="PANTHER" id="PTHR43828:SF5">
    <property type="entry name" value="TRANSCRIPTIONAL REPRESSOR XBP1"/>
    <property type="match status" value="1"/>
</dbReference>
<dbReference type="EMBL" id="MU157932">
    <property type="protein sequence ID" value="KAF9522836.1"/>
    <property type="molecule type" value="Genomic_DNA"/>
</dbReference>
<feature type="region of interest" description="Disordered" evidence="1">
    <location>
        <begin position="1"/>
        <end position="58"/>
    </location>
</feature>
<feature type="compositionally biased region" description="Polar residues" evidence="1">
    <location>
        <begin position="1"/>
        <end position="12"/>
    </location>
</feature>